<evidence type="ECO:0000259" key="2">
    <source>
        <dbReference type="Pfam" id="PF26366"/>
    </source>
</evidence>
<dbReference type="Proteomes" id="UP000578449">
    <property type="component" value="Unassembled WGS sequence"/>
</dbReference>
<dbReference type="RefSeq" id="WP_185047255.1">
    <property type="nucleotide sequence ID" value="NZ_BAABIX010000072.1"/>
</dbReference>
<keyword evidence="4" id="KW-1185">Reference proteome</keyword>
<reference evidence="3 4" key="1">
    <citation type="submission" date="2020-08" db="EMBL/GenBank/DDBJ databases">
        <title>Genomic Encyclopedia of Type Strains, Phase IV (KMG-IV): sequencing the most valuable type-strain genomes for metagenomic binning, comparative biology and taxonomic classification.</title>
        <authorList>
            <person name="Goeker M."/>
        </authorList>
    </citation>
    <scope>NUCLEOTIDE SEQUENCE [LARGE SCALE GENOMIC DNA]</scope>
    <source>
        <strain evidence="3 4">DSM 45615</strain>
    </source>
</reference>
<name>A0A840NXC0_9ACTN</name>
<feature type="domain" description="DUF8094" evidence="2">
    <location>
        <begin position="53"/>
        <end position="330"/>
    </location>
</feature>
<dbReference type="Pfam" id="PF26366">
    <property type="entry name" value="DUF8094"/>
    <property type="match status" value="1"/>
</dbReference>
<feature type="region of interest" description="Disordered" evidence="1">
    <location>
        <begin position="14"/>
        <end position="50"/>
    </location>
</feature>
<organism evidence="3 4">
    <name type="scientific">Thermocatellispora tengchongensis</name>
    <dbReference type="NCBI Taxonomy" id="1073253"/>
    <lineage>
        <taxon>Bacteria</taxon>
        <taxon>Bacillati</taxon>
        <taxon>Actinomycetota</taxon>
        <taxon>Actinomycetes</taxon>
        <taxon>Streptosporangiales</taxon>
        <taxon>Streptosporangiaceae</taxon>
        <taxon>Thermocatellispora</taxon>
    </lineage>
</organism>
<evidence type="ECO:0000313" key="3">
    <source>
        <dbReference type="EMBL" id="MBB5130343.1"/>
    </source>
</evidence>
<evidence type="ECO:0000256" key="1">
    <source>
        <dbReference type="SAM" id="MobiDB-lite"/>
    </source>
</evidence>
<comment type="caution">
    <text evidence="3">The sequence shown here is derived from an EMBL/GenBank/DDBJ whole genome shotgun (WGS) entry which is preliminary data.</text>
</comment>
<dbReference type="EMBL" id="JACHGN010000001">
    <property type="protein sequence ID" value="MBB5130343.1"/>
    <property type="molecule type" value="Genomic_DNA"/>
</dbReference>
<accession>A0A840NXC0</accession>
<protein>
    <recommendedName>
        <fullName evidence="2">DUF8094 domain-containing protein</fullName>
    </recommendedName>
</protein>
<dbReference type="AlphaFoldDB" id="A0A840NXC0"/>
<proteinExistence type="predicted"/>
<sequence length="337" mass="35801">MGAAGAAVLLTAEPPAARSPVAGAAPAPGRAAPGPATAASASPSASPGVRAQLTPAQAARVHDRFQRGLSAAQAAMDAEAIGRYEHGLALEMTRAGIETARMRGEKVPAGMWPKPRVWVPRHAEGRPDWFVAVSHEPGVARISDVMERTRAGWRLVASAADTRATPEPLPAIATDAAGYATSLSQDATGLRGTPRQIVRAHLAALRGMREDPRFADGPWTGAAVRFWRAERDRLERAGWRLSLSYIQEGRIRALRTADGGALVWYSARSTDTRTAERPGALVKLKGAAAVRTADKSFARWASATYGRMYVAYIPPAGSAERVRVMGEWTDLLESDGA</sequence>
<evidence type="ECO:0000313" key="4">
    <source>
        <dbReference type="Proteomes" id="UP000578449"/>
    </source>
</evidence>
<dbReference type="InterPro" id="IPR058407">
    <property type="entry name" value="DUF8094"/>
</dbReference>
<gene>
    <name evidence="3" type="ORF">HNP84_000031</name>
</gene>